<feature type="region of interest" description="Disordered" evidence="3">
    <location>
        <begin position="97"/>
        <end position="133"/>
    </location>
</feature>
<dbReference type="Proteomes" id="UP001381693">
    <property type="component" value="Unassembled WGS sequence"/>
</dbReference>
<feature type="signal peptide" evidence="4">
    <location>
        <begin position="1"/>
        <end position="16"/>
    </location>
</feature>
<dbReference type="InterPro" id="IPR031311">
    <property type="entry name" value="CHIT_BIND_RR_consensus"/>
</dbReference>
<accession>A0AAN8WJJ0</accession>
<feature type="compositionally biased region" description="Low complexity" evidence="3">
    <location>
        <begin position="191"/>
        <end position="208"/>
    </location>
</feature>
<keyword evidence="6" id="KW-1185">Reference proteome</keyword>
<feature type="compositionally biased region" description="Polar residues" evidence="3">
    <location>
        <begin position="260"/>
        <end position="270"/>
    </location>
</feature>
<feature type="chain" id="PRO_5043055890" evidence="4">
    <location>
        <begin position="17"/>
        <end position="444"/>
    </location>
</feature>
<organism evidence="5 6">
    <name type="scientific">Halocaridina rubra</name>
    <name type="common">Hawaiian red shrimp</name>
    <dbReference type="NCBI Taxonomy" id="373956"/>
    <lineage>
        <taxon>Eukaryota</taxon>
        <taxon>Metazoa</taxon>
        <taxon>Ecdysozoa</taxon>
        <taxon>Arthropoda</taxon>
        <taxon>Crustacea</taxon>
        <taxon>Multicrustacea</taxon>
        <taxon>Malacostraca</taxon>
        <taxon>Eumalacostraca</taxon>
        <taxon>Eucarida</taxon>
        <taxon>Decapoda</taxon>
        <taxon>Pleocyemata</taxon>
        <taxon>Caridea</taxon>
        <taxon>Atyoidea</taxon>
        <taxon>Atyidae</taxon>
        <taxon>Halocaridina</taxon>
    </lineage>
</organism>
<dbReference type="Pfam" id="PF00379">
    <property type="entry name" value="Chitin_bind_4"/>
    <property type="match status" value="1"/>
</dbReference>
<feature type="compositionally biased region" description="Polar residues" evidence="3">
    <location>
        <begin position="225"/>
        <end position="240"/>
    </location>
</feature>
<proteinExistence type="predicted"/>
<dbReference type="PROSITE" id="PS00233">
    <property type="entry name" value="CHIT_BIND_RR_1"/>
    <property type="match status" value="1"/>
</dbReference>
<evidence type="ECO:0000256" key="1">
    <source>
        <dbReference type="ARBA" id="ARBA00022460"/>
    </source>
</evidence>
<feature type="compositionally biased region" description="Low complexity" evidence="3">
    <location>
        <begin position="124"/>
        <end position="133"/>
    </location>
</feature>
<dbReference type="GO" id="GO:0042302">
    <property type="term" value="F:structural constituent of cuticle"/>
    <property type="evidence" value="ECO:0007669"/>
    <property type="project" value="UniProtKB-UniRule"/>
</dbReference>
<feature type="region of interest" description="Disordered" evidence="3">
    <location>
        <begin position="225"/>
        <end position="303"/>
    </location>
</feature>
<sequence>MKRAVVFIALIGLTLGAKLDGLGHHDSDHSIEAGSQRFNIQAGSIRHTEFKAANTNNEAAVTGSYSWTAPNGQTYTVEYIADERGFRPVFRRGGAATTSTFSTGVNTHGSSLSLPIPSQNTRGSSLSLSTPSQSSVTGFGVGQAIISGSAAGSALSSGSSSGSGSQLSTNTGSAARPSLASRPIVSTSLPGISSGSVSTTSGTVFSTTITGGSVKDSGVYTSGSNADSGSFSTGSGSIQESSGTLPTSSLTVPSTTRVTNQITSNLISSSDAKEPSYNYVPPANPPSLSSVSTGFSSTGTESGFDSSGISGFTSSVSSSPSQTSGLRPVSSVTSTGLGTVSGLSIGDPVESIAVILAGQDIPSGVTRGQAAFQVNAVSSGAGGQAGSGGLTSGIYVPTVSSQSTDSFDSFGHSQVLDVQTGLNEISSDSSVGFSGTSSARLCDT</sequence>
<protein>
    <submittedName>
        <fullName evidence="5">Uncharacterized protein</fullName>
    </submittedName>
</protein>
<dbReference type="EMBL" id="JAXCGZ010020889">
    <property type="protein sequence ID" value="KAK7063283.1"/>
    <property type="molecule type" value="Genomic_DNA"/>
</dbReference>
<dbReference type="PROSITE" id="PS51155">
    <property type="entry name" value="CHIT_BIND_RR_2"/>
    <property type="match status" value="1"/>
</dbReference>
<feature type="compositionally biased region" description="Low complexity" evidence="3">
    <location>
        <begin position="155"/>
        <end position="168"/>
    </location>
</feature>
<comment type="caution">
    <text evidence="5">The sequence shown here is derived from an EMBL/GenBank/DDBJ whole genome shotgun (WGS) entry which is preliminary data.</text>
</comment>
<feature type="compositionally biased region" description="Low complexity" evidence="3">
    <location>
        <begin position="287"/>
        <end position="303"/>
    </location>
</feature>
<evidence type="ECO:0000256" key="2">
    <source>
        <dbReference type="PROSITE-ProRule" id="PRU00497"/>
    </source>
</evidence>
<keyword evidence="4" id="KW-0732">Signal</keyword>
<feature type="compositionally biased region" description="Polar residues" evidence="3">
    <location>
        <begin position="105"/>
        <end position="123"/>
    </location>
</feature>
<evidence type="ECO:0000256" key="3">
    <source>
        <dbReference type="SAM" id="MobiDB-lite"/>
    </source>
</evidence>
<feature type="compositionally biased region" description="Low complexity" evidence="3">
    <location>
        <begin position="241"/>
        <end position="259"/>
    </location>
</feature>
<evidence type="ECO:0000313" key="5">
    <source>
        <dbReference type="EMBL" id="KAK7063283.1"/>
    </source>
</evidence>
<gene>
    <name evidence="5" type="ORF">SK128_022573</name>
</gene>
<feature type="region of interest" description="Disordered" evidence="3">
    <location>
        <begin position="155"/>
        <end position="208"/>
    </location>
</feature>
<name>A0AAN8WJJ0_HALRR</name>
<evidence type="ECO:0000313" key="6">
    <source>
        <dbReference type="Proteomes" id="UP001381693"/>
    </source>
</evidence>
<evidence type="ECO:0000256" key="4">
    <source>
        <dbReference type="SAM" id="SignalP"/>
    </source>
</evidence>
<reference evidence="5 6" key="1">
    <citation type="submission" date="2023-11" db="EMBL/GenBank/DDBJ databases">
        <title>Halocaridina rubra genome assembly.</title>
        <authorList>
            <person name="Smith C."/>
        </authorList>
    </citation>
    <scope>NUCLEOTIDE SEQUENCE [LARGE SCALE GENOMIC DNA]</scope>
    <source>
        <strain evidence="5">EP-1</strain>
        <tissue evidence="5">Whole</tissue>
    </source>
</reference>
<dbReference type="AlphaFoldDB" id="A0AAN8WJJ0"/>
<keyword evidence="1 2" id="KW-0193">Cuticle</keyword>
<dbReference type="InterPro" id="IPR000618">
    <property type="entry name" value="Insect_cuticle"/>
</dbReference>